<accession>A0A420DPU7</accession>
<evidence type="ECO:0000313" key="1">
    <source>
        <dbReference type="EMBL" id="RKE96198.1"/>
    </source>
</evidence>
<sequence length="209" mass="21016">MRYMIMLATVAAFGGGPASSGGFCKHRPSEVLRGGFVGSMAAGAQNAASTLAAKAGGVFTFTNTVTGASLLGSNAAAGTIGQIGGVASNAASSVAAVPGIAVAGATAAIGLAAFEGVCFFRDERITDHDEVLSVLHTISAFADPSFYRIEQPSADTDAAVLVLGSVAGEINEYAVNRLRIVNGVLWHRQRGRDVALGDVGFATLAAPAE</sequence>
<dbReference type="OrthoDB" id="7877072at2"/>
<proteinExistence type="predicted"/>
<organism evidence="1 2">
    <name type="scientific">Sulfitobacter guttiformis</name>
    <dbReference type="NCBI Taxonomy" id="74349"/>
    <lineage>
        <taxon>Bacteria</taxon>
        <taxon>Pseudomonadati</taxon>
        <taxon>Pseudomonadota</taxon>
        <taxon>Alphaproteobacteria</taxon>
        <taxon>Rhodobacterales</taxon>
        <taxon>Roseobacteraceae</taxon>
        <taxon>Sulfitobacter</taxon>
    </lineage>
</organism>
<keyword evidence="2" id="KW-1185">Reference proteome</keyword>
<dbReference type="Proteomes" id="UP000284407">
    <property type="component" value="Unassembled WGS sequence"/>
</dbReference>
<evidence type="ECO:0000313" key="2">
    <source>
        <dbReference type="Proteomes" id="UP000284407"/>
    </source>
</evidence>
<dbReference type="RefSeq" id="WP_025063147.1">
    <property type="nucleotide sequence ID" value="NZ_RAQK01000001.1"/>
</dbReference>
<reference evidence="1 2" key="1">
    <citation type="submission" date="2018-09" db="EMBL/GenBank/DDBJ databases">
        <title>Genomic Encyclopedia of Archaeal and Bacterial Type Strains, Phase II (KMG-II): from individual species to whole genera.</title>
        <authorList>
            <person name="Goeker M."/>
        </authorList>
    </citation>
    <scope>NUCLEOTIDE SEQUENCE [LARGE SCALE GENOMIC DNA]</scope>
    <source>
        <strain evidence="1 2">DSM 11458</strain>
    </source>
</reference>
<dbReference type="EMBL" id="RAQK01000001">
    <property type="protein sequence ID" value="RKE96198.1"/>
    <property type="molecule type" value="Genomic_DNA"/>
</dbReference>
<protein>
    <submittedName>
        <fullName evidence="1">Uncharacterized protein</fullName>
    </submittedName>
</protein>
<gene>
    <name evidence="1" type="ORF">C8N30_0752</name>
</gene>
<name>A0A420DPU7_9RHOB</name>
<comment type="caution">
    <text evidence="1">The sequence shown here is derived from an EMBL/GenBank/DDBJ whole genome shotgun (WGS) entry which is preliminary data.</text>
</comment>
<dbReference type="AlphaFoldDB" id="A0A420DPU7"/>